<proteinExistence type="predicted"/>
<gene>
    <name evidence="1" type="ORF">DPM35_28655</name>
</gene>
<organism evidence="1 2">
    <name type="scientific">Mesorhizobium atlanticum</name>
    <dbReference type="NCBI Taxonomy" id="2233532"/>
    <lineage>
        <taxon>Bacteria</taxon>
        <taxon>Pseudomonadati</taxon>
        <taxon>Pseudomonadota</taxon>
        <taxon>Alphaproteobacteria</taxon>
        <taxon>Hyphomicrobiales</taxon>
        <taxon>Phyllobacteriaceae</taxon>
        <taxon>Mesorhizobium</taxon>
    </lineage>
</organism>
<sequence>MRESGWPLEAGIKDMPTLSQGTLSLAVDKAQFEQTDLCYDVSIQRTLAYPGDSSIGLAALDAVDHELWVR</sequence>
<evidence type="ECO:0000313" key="2">
    <source>
        <dbReference type="Proteomes" id="UP000251956"/>
    </source>
</evidence>
<comment type="caution">
    <text evidence="1">The sequence shown here is derived from an EMBL/GenBank/DDBJ whole genome shotgun (WGS) entry which is preliminary data.</text>
</comment>
<reference evidence="1 2" key="1">
    <citation type="submission" date="2018-07" db="EMBL/GenBank/DDBJ databases">
        <title>Diversity of Mesorhizobium strains in Brazil.</title>
        <authorList>
            <person name="Helene L.C.F."/>
            <person name="Dall'Agnol R."/>
            <person name="Delamuta J.R.M."/>
            <person name="Hungria M."/>
        </authorList>
    </citation>
    <scope>NUCLEOTIDE SEQUENCE [LARGE SCALE GENOMIC DNA]</scope>
    <source>
        <strain evidence="1 2">CNPSo 3140</strain>
    </source>
</reference>
<dbReference type="Proteomes" id="UP000251956">
    <property type="component" value="Unassembled WGS sequence"/>
</dbReference>
<keyword evidence="2" id="KW-1185">Reference proteome</keyword>
<name>A0A330GSN2_9HYPH</name>
<evidence type="ECO:0000313" key="1">
    <source>
        <dbReference type="EMBL" id="RAZ72330.1"/>
    </source>
</evidence>
<accession>A0A330GSN2</accession>
<dbReference type="EMBL" id="QMBQ01000011">
    <property type="protein sequence ID" value="RAZ72330.1"/>
    <property type="molecule type" value="Genomic_DNA"/>
</dbReference>
<dbReference type="AlphaFoldDB" id="A0A330GSN2"/>
<protein>
    <submittedName>
        <fullName evidence="1">Uncharacterized protein</fullName>
    </submittedName>
</protein>